<feature type="transmembrane region" description="Helical" evidence="7">
    <location>
        <begin position="174"/>
        <end position="198"/>
    </location>
</feature>
<feature type="transmembrane region" description="Helical" evidence="7">
    <location>
        <begin position="289"/>
        <end position="311"/>
    </location>
</feature>
<keyword evidence="2" id="KW-1003">Cell membrane</keyword>
<evidence type="ECO:0000313" key="9">
    <source>
        <dbReference type="EMBL" id="AHW64601.1"/>
    </source>
</evidence>
<keyword evidence="6 7" id="KW-0472">Membrane</keyword>
<dbReference type="GO" id="GO:0022857">
    <property type="term" value="F:transmembrane transporter activity"/>
    <property type="evidence" value="ECO:0007669"/>
    <property type="project" value="TreeGrafter"/>
</dbReference>
<dbReference type="EMBL" id="CP006842">
    <property type="protein sequence ID" value="AHW64601.1"/>
    <property type="molecule type" value="Genomic_DNA"/>
</dbReference>
<dbReference type="Proteomes" id="UP000023703">
    <property type="component" value="Chromosome"/>
</dbReference>
<feature type="domain" description="TRAP C4-dicarboxylate transport system permease DctM subunit" evidence="8">
    <location>
        <begin position="12"/>
        <end position="433"/>
    </location>
</feature>
<name>X5ED92_9CORY</name>
<evidence type="ECO:0000256" key="5">
    <source>
        <dbReference type="ARBA" id="ARBA00022989"/>
    </source>
</evidence>
<feature type="transmembrane region" description="Helical" evidence="7">
    <location>
        <begin position="229"/>
        <end position="251"/>
    </location>
</feature>
<feature type="transmembrane region" description="Helical" evidence="7">
    <location>
        <begin position="409"/>
        <end position="434"/>
    </location>
</feature>
<feature type="transmembrane region" description="Helical" evidence="7">
    <location>
        <begin position="317"/>
        <end position="342"/>
    </location>
</feature>
<keyword evidence="3" id="KW-0997">Cell inner membrane</keyword>
<keyword evidence="5 7" id="KW-1133">Transmembrane helix</keyword>
<feature type="transmembrane region" description="Helical" evidence="7">
    <location>
        <begin position="257"/>
        <end position="277"/>
    </location>
</feature>
<dbReference type="OrthoDB" id="9777699at2"/>
<keyword evidence="10" id="KW-1185">Reference proteome</keyword>
<dbReference type="KEGG" id="cgy:CGLY_10780"/>
<gene>
    <name evidence="9" type="primary">dctM</name>
    <name evidence="9" type="ORF">CGLY_10780</name>
</gene>
<protein>
    <submittedName>
        <fullName evidence="9">TRAP C4-dicarboxylate transporter, DctM subunit</fullName>
    </submittedName>
</protein>
<feature type="transmembrane region" description="Helical" evidence="7">
    <location>
        <begin position="49"/>
        <end position="70"/>
    </location>
</feature>
<evidence type="ECO:0000256" key="1">
    <source>
        <dbReference type="ARBA" id="ARBA00004429"/>
    </source>
</evidence>
<evidence type="ECO:0000256" key="7">
    <source>
        <dbReference type="SAM" id="Phobius"/>
    </source>
</evidence>
<dbReference type="Pfam" id="PF06808">
    <property type="entry name" value="DctM"/>
    <property type="match status" value="1"/>
</dbReference>
<dbReference type="HOGENOM" id="CLU_019824_4_0_11"/>
<sequence length="443" mass="46748">MEWYIFLPVYILALILVLFLRIPVAFGIFAVGIVASLLIFGDIEVTSRLLSLSVISSVNSFTFTAIPLFILMGDVLFRARIAQDAIVEIAKLLRRVPGRLPMVAVAGGSAFGILSGSSLANTALLSRTLLPQMKSAGYETRLSAGSILAAGGLAMVFPPSALAILWGGVANVSIGPLLIAGIVPGILMALGYVTIVLWKSRKAAVGDSSPDAAQNLPPRRTGAEILRGFLSNLLLPGIIAVTVLMVIFTGIATPTEAAAFGALASIILAFATGRFSVKELLGAGVGSIRITGTIFILVMASTLYAQIMAYMGATAGLVAWVSSSIANGALMIFLIVALLVILSCFIDQASIMLITAPLLMPIVTQFGWDPVWFSIIVLVTLQIGNISPPFGMGLFVMKSTAPWLPLFTIYRAAVPWIVSDLVVVLVLCLLPWLVTFLPQLMAG</sequence>
<organism evidence="9 10">
    <name type="scientific">Corynebacterium glyciniphilum AJ 3170</name>
    <dbReference type="NCBI Taxonomy" id="1404245"/>
    <lineage>
        <taxon>Bacteria</taxon>
        <taxon>Bacillati</taxon>
        <taxon>Actinomycetota</taxon>
        <taxon>Actinomycetes</taxon>
        <taxon>Mycobacteriales</taxon>
        <taxon>Corynebacteriaceae</taxon>
        <taxon>Corynebacterium</taxon>
    </lineage>
</organism>
<dbReference type="AlphaFoldDB" id="X5ED92"/>
<proteinExistence type="predicted"/>
<keyword evidence="4 7" id="KW-0812">Transmembrane</keyword>
<feature type="transmembrane region" description="Helical" evidence="7">
    <location>
        <begin position="12"/>
        <end position="40"/>
    </location>
</feature>
<comment type="subcellular location">
    <subcellularLocation>
        <location evidence="1">Cell inner membrane</location>
        <topology evidence="1">Multi-pass membrane protein</topology>
    </subcellularLocation>
</comment>
<dbReference type="NCBIfam" id="TIGR00786">
    <property type="entry name" value="dctM"/>
    <property type="match status" value="1"/>
</dbReference>
<accession>X5ED92</accession>
<evidence type="ECO:0000313" key="10">
    <source>
        <dbReference type="Proteomes" id="UP000023703"/>
    </source>
</evidence>
<dbReference type="eggNOG" id="COG1593">
    <property type="taxonomic scope" value="Bacteria"/>
</dbReference>
<dbReference type="PANTHER" id="PTHR33362:SF5">
    <property type="entry name" value="C4-DICARBOXYLATE TRAP TRANSPORTER LARGE PERMEASE PROTEIN DCTM"/>
    <property type="match status" value="1"/>
</dbReference>
<dbReference type="InterPro" id="IPR004681">
    <property type="entry name" value="TRAP_DctM"/>
</dbReference>
<dbReference type="PIRSF" id="PIRSF006066">
    <property type="entry name" value="HI0050"/>
    <property type="match status" value="1"/>
</dbReference>
<feature type="transmembrane region" description="Helical" evidence="7">
    <location>
        <begin position="374"/>
        <end position="397"/>
    </location>
</feature>
<evidence type="ECO:0000256" key="3">
    <source>
        <dbReference type="ARBA" id="ARBA00022519"/>
    </source>
</evidence>
<dbReference type="InterPro" id="IPR010656">
    <property type="entry name" value="DctM"/>
</dbReference>
<evidence type="ECO:0000256" key="4">
    <source>
        <dbReference type="ARBA" id="ARBA00022692"/>
    </source>
</evidence>
<feature type="transmembrane region" description="Helical" evidence="7">
    <location>
        <begin position="102"/>
        <end position="125"/>
    </location>
</feature>
<evidence type="ECO:0000256" key="6">
    <source>
        <dbReference type="ARBA" id="ARBA00023136"/>
    </source>
</evidence>
<dbReference type="GO" id="GO:0005886">
    <property type="term" value="C:plasma membrane"/>
    <property type="evidence" value="ECO:0007669"/>
    <property type="project" value="UniProtKB-SubCell"/>
</dbReference>
<feature type="transmembrane region" description="Helical" evidence="7">
    <location>
        <begin position="146"/>
        <end position="168"/>
    </location>
</feature>
<dbReference type="RefSeq" id="WP_038549365.1">
    <property type="nucleotide sequence ID" value="NZ_CP006842.1"/>
</dbReference>
<reference evidence="9 10" key="1">
    <citation type="journal article" date="2015" name="Int. J. Syst. Evol. Microbiol.">
        <title>Revisiting Corynebacterium glyciniphilum (ex Kubota et al., 1972) sp. nov., nom. rev., isolated from putrefied banana.</title>
        <authorList>
            <person name="Al-Dilaimi A."/>
            <person name="Bednarz H."/>
            <person name="Lomker A."/>
            <person name="Niehaus K."/>
            <person name="Kalinowski J."/>
            <person name="Ruckert C."/>
        </authorList>
    </citation>
    <scope>NUCLEOTIDE SEQUENCE [LARGE SCALE GENOMIC DNA]</scope>
    <source>
        <strain evidence="9">AJ 3170</strain>
    </source>
</reference>
<dbReference type="PANTHER" id="PTHR33362">
    <property type="entry name" value="SIALIC ACID TRAP TRANSPORTER PERMEASE PROTEIN SIAT-RELATED"/>
    <property type="match status" value="1"/>
</dbReference>
<evidence type="ECO:0000259" key="8">
    <source>
        <dbReference type="Pfam" id="PF06808"/>
    </source>
</evidence>
<evidence type="ECO:0000256" key="2">
    <source>
        <dbReference type="ARBA" id="ARBA00022475"/>
    </source>
</evidence>
<dbReference type="STRING" id="1404245.CGLY_10780"/>